<dbReference type="PANTHER" id="PTHR32329">
    <property type="entry name" value="BIFUNCTIONAL PROTEIN [INCLUDES 2-HYDROXYACYL-COA DEHYDRATASE (N-TER) AND ITS ACTIVATOR DOMAIN (C_TERM)-RELATED"/>
    <property type="match status" value="1"/>
</dbReference>
<dbReference type="Gene3D" id="3.40.50.11900">
    <property type="match status" value="1"/>
</dbReference>
<keyword evidence="2" id="KW-1185">Reference proteome</keyword>
<dbReference type="OrthoDB" id="9780120at2"/>
<keyword evidence="1" id="KW-0808">Transferase</keyword>
<dbReference type="AlphaFoldDB" id="A0A4R1Q0R4"/>
<keyword evidence="1" id="KW-0418">Kinase</keyword>
<dbReference type="Proteomes" id="UP000295063">
    <property type="component" value="Unassembled WGS sequence"/>
</dbReference>
<accession>A0A4R1Q0R4</accession>
<organism evidence="1 2">
    <name type="scientific">Anaerospora hongkongensis</name>
    <dbReference type="NCBI Taxonomy" id="244830"/>
    <lineage>
        <taxon>Bacteria</taxon>
        <taxon>Bacillati</taxon>
        <taxon>Bacillota</taxon>
        <taxon>Negativicutes</taxon>
        <taxon>Selenomonadales</taxon>
        <taxon>Sporomusaceae</taxon>
        <taxon>Anaerospora</taxon>
    </lineage>
</organism>
<proteinExistence type="predicted"/>
<dbReference type="RefSeq" id="WP_132082996.1">
    <property type="nucleotide sequence ID" value="NZ_SLUI01000016.1"/>
</dbReference>
<gene>
    <name evidence="1" type="ORF">EV210_11664</name>
</gene>
<comment type="caution">
    <text evidence="1">The sequence shown here is derived from an EMBL/GenBank/DDBJ whole genome shotgun (WGS) entry which is preliminary data.</text>
</comment>
<dbReference type="InterPro" id="IPR051805">
    <property type="entry name" value="Dehydratase_Activator_Redct"/>
</dbReference>
<evidence type="ECO:0000313" key="1">
    <source>
        <dbReference type="EMBL" id="TCL33962.1"/>
    </source>
</evidence>
<dbReference type="GO" id="GO:0016301">
    <property type="term" value="F:kinase activity"/>
    <property type="evidence" value="ECO:0007669"/>
    <property type="project" value="UniProtKB-KW"/>
</dbReference>
<sequence length="364" mass="40933">MTVTFPHMGNMHIVLQALLEGLGQTVLVPPPISKRTLELGIAHSPETVCLPFKITLGNFIEALDQGADTLINCGGTGPCRLGYYAEVQKEILERLGYHFEMIVIEPQLSEVVRTIRRLSAGKSWLQVYRAFQLAGRKLQLLDKVERWAAQMRPLECLPGSVDAVRKQGMAKISAASEEAELQEAWQEITVLLSTAAAAPERRPLRIGLVGEIYVMLEPFINQDLERRLGALGVEVYKTMYLSDYVKGHLWYNPDYRKQYQLLDTLAKPYLGHYVGGHGIKSVAYSLQNQQYGFDGMIQVYPFTCMPEVVAKNILHQVSKDADVPILTLAYDEQSGDGGITTRLEAFIDLLQYRRCRKEGVAKRF</sequence>
<dbReference type="PANTHER" id="PTHR32329:SF2">
    <property type="entry name" value="BIFUNCTIONAL PROTEIN [INCLUDES 2-HYDROXYACYL-COA DEHYDRATASE (N-TER) AND ITS ACTIVATOR DOMAIN (C_TERM)"/>
    <property type="match status" value="1"/>
</dbReference>
<name>A0A4R1Q0R4_9FIRM</name>
<reference evidence="1 2" key="1">
    <citation type="submission" date="2019-03" db="EMBL/GenBank/DDBJ databases">
        <title>Genomic Encyclopedia of Type Strains, Phase IV (KMG-IV): sequencing the most valuable type-strain genomes for metagenomic binning, comparative biology and taxonomic classification.</title>
        <authorList>
            <person name="Goeker M."/>
        </authorList>
    </citation>
    <scope>NUCLEOTIDE SEQUENCE [LARGE SCALE GENOMIC DNA]</scope>
    <source>
        <strain evidence="1 2">DSM 15969</strain>
    </source>
</reference>
<dbReference type="EMBL" id="SLUI01000016">
    <property type="protein sequence ID" value="TCL33962.1"/>
    <property type="molecule type" value="Genomic_DNA"/>
</dbReference>
<protein>
    <submittedName>
        <fullName evidence="1">Putative nucleotide-binding protein (Sugar kinase/HSP70/actin superfamily)</fullName>
    </submittedName>
</protein>
<evidence type="ECO:0000313" key="2">
    <source>
        <dbReference type="Proteomes" id="UP000295063"/>
    </source>
</evidence>